<dbReference type="GO" id="GO:0008171">
    <property type="term" value="F:O-methyltransferase activity"/>
    <property type="evidence" value="ECO:0007669"/>
    <property type="project" value="TreeGrafter"/>
</dbReference>
<dbReference type="GO" id="GO:0032259">
    <property type="term" value="P:methylation"/>
    <property type="evidence" value="ECO:0007669"/>
    <property type="project" value="UniProtKB-KW"/>
</dbReference>
<dbReference type="Gene3D" id="3.40.50.150">
    <property type="entry name" value="Vaccinia Virus protein VP39"/>
    <property type="match status" value="1"/>
</dbReference>
<dbReference type="OrthoDB" id="423019at2"/>
<dbReference type="PANTHER" id="PTHR36973">
    <property type="entry name" value="SLL1456 PROTEIN-RELATED"/>
    <property type="match status" value="1"/>
</dbReference>
<protein>
    <submittedName>
        <fullName evidence="2">FkbM family methyltransferase</fullName>
    </submittedName>
</protein>
<dbReference type="InterPro" id="IPR053188">
    <property type="entry name" value="FkbM_Methyltransferase"/>
</dbReference>
<dbReference type="AlphaFoldDB" id="A0A9X5I3D6"/>
<feature type="domain" description="Methyltransferase FkbM" evidence="1">
    <location>
        <begin position="53"/>
        <end position="218"/>
    </location>
</feature>
<dbReference type="NCBIfam" id="TIGR01444">
    <property type="entry name" value="fkbM_fam"/>
    <property type="match status" value="1"/>
</dbReference>
<proteinExistence type="predicted"/>
<comment type="caution">
    <text evidence="2">The sequence shown here is derived from an EMBL/GenBank/DDBJ whole genome shotgun (WGS) entry which is preliminary data.</text>
</comment>
<dbReference type="RefSeq" id="WP_039715322.1">
    <property type="nucleotide sequence ID" value="NZ_JTJC03000001.1"/>
</dbReference>
<evidence type="ECO:0000313" key="2">
    <source>
        <dbReference type="EMBL" id="NHC33840.1"/>
    </source>
</evidence>
<reference evidence="2 3" key="1">
    <citation type="journal article" date="2015" name="Genome Announc.">
        <title>Draft Genome Sequence of the Terrestrial Cyanobacterium Scytonema millei VB511283, Isolated from Eastern India.</title>
        <authorList>
            <person name="Sen D."/>
            <person name="Chandrababunaidu M.M."/>
            <person name="Singh D."/>
            <person name="Sanghi N."/>
            <person name="Ghorai A."/>
            <person name="Mishra G.P."/>
            <person name="Madduluri M."/>
            <person name="Adhikary S.P."/>
            <person name="Tripathy S."/>
        </authorList>
    </citation>
    <scope>NUCLEOTIDE SEQUENCE [LARGE SCALE GENOMIC DNA]</scope>
    <source>
        <strain evidence="2 3">VB511283</strain>
    </source>
</reference>
<evidence type="ECO:0000259" key="1">
    <source>
        <dbReference type="Pfam" id="PF05050"/>
    </source>
</evidence>
<dbReference type="InterPro" id="IPR006342">
    <property type="entry name" value="FkbM_mtfrase"/>
</dbReference>
<keyword evidence="2" id="KW-0808">Transferase</keyword>
<dbReference type="EMBL" id="JTJC03000001">
    <property type="protein sequence ID" value="NHC33840.1"/>
    <property type="molecule type" value="Genomic_DNA"/>
</dbReference>
<accession>A0A9X5I3D6</accession>
<organism evidence="2 3">
    <name type="scientific">Scytonema millei VB511283</name>
    <dbReference type="NCBI Taxonomy" id="1245923"/>
    <lineage>
        <taxon>Bacteria</taxon>
        <taxon>Bacillati</taxon>
        <taxon>Cyanobacteriota</taxon>
        <taxon>Cyanophyceae</taxon>
        <taxon>Nostocales</taxon>
        <taxon>Scytonemataceae</taxon>
        <taxon>Scytonema</taxon>
    </lineage>
</organism>
<gene>
    <name evidence="2" type="ORF">QH73_0004035</name>
</gene>
<dbReference type="PANTHER" id="PTHR36973:SF4">
    <property type="entry name" value="NODULATION PROTEIN"/>
    <property type="match status" value="1"/>
</dbReference>
<name>A0A9X5I3D6_9CYAN</name>
<sequence>MNLKSITKQLVEQIISTQIYHTYLHRSSLPHGVDPFQDIATSLPRYRADIVFDIGANIGQSSKVYLDKFPNSHIYCFEPVSDTFRQLQNNLKDNKQVDCYQLAFGSAKGRGKMVLQGDYSDMFFLLNQSKEPSIDSTVLTESVDVVTLDEFCQTEGIDRVSYLKIDTEGGDLEVLKGAVNMLTEQRIDCLQVEASMNPSNQRHVPLELIKEFLESHKYFLFGIYEQVSEEWLNGKPNLRWANLLFISHHIIQMNKVEVN</sequence>
<dbReference type="InterPro" id="IPR029063">
    <property type="entry name" value="SAM-dependent_MTases_sf"/>
</dbReference>
<evidence type="ECO:0000313" key="3">
    <source>
        <dbReference type="Proteomes" id="UP000031532"/>
    </source>
</evidence>
<dbReference type="SUPFAM" id="SSF53335">
    <property type="entry name" value="S-adenosyl-L-methionine-dependent methyltransferases"/>
    <property type="match status" value="1"/>
</dbReference>
<dbReference type="Pfam" id="PF05050">
    <property type="entry name" value="Methyltransf_21"/>
    <property type="match status" value="1"/>
</dbReference>
<dbReference type="Proteomes" id="UP000031532">
    <property type="component" value="Unassembled WGS sequence"/>
</dbReference>
<keyword evidence="3" id="KW-1185">Reference proteome</keyword>
<keyword evidence="2" id="KW-0489">Methyltransferase</keyword>